<reference evidence="4" key="1">
    <citation type="submission" date="2017-01" db="EMBL/GenBank/DDBJ databases">
        <authorList>
            <person name="Varghese N."/>
            <person name="Submissions S."/>
        </authorList>
    </citation>
    <scope>NUCLEOTIDE SEQUENCE [LARGE SCALE GENOMIC DNA]</scope>
    <source>
        <strain evidence="4">ASpG1</strain>
    </source>
</reference>
<dbReference type="InterPro" id="IPR037291">
    <property type="entry name" value="DUF4139"/>
</dbReference>
<keyword evidence="1" id="KW-0175">Coiled coil</keyword>
<evidence type="ECO:0000259" key="2">
    <source>
        <dbReference type="Pfam" id="PF13598"/>
    </source>
</evidence>
<sequence length="635" mass="71000">MIRRSSLFGGPGLVGHLGLALALLLFQGGIVSLAALPLRSVTLLTSGVGEFVHRGTVSGSGTITFTVAREEMSDFLRSLTLIDHDGGTLDLAEYPTGSDQELQDVHRLADLLRQLRGTPLEVVLRRDEPGEAAPAPVEGLLIGSHMTDSNDGTILIARDRTFREIPLSRVELLRCTDPAMQESLDAALAALTRTALEKDLREVSLNYSGRGRRTLEIRYLREMPLWNTTYRIVLDPGNRRGLLQGWAHIDNTTDLDWDEVELTLTAANPRTYRFDLYRPRYINRPLFGAPDEPLLSRTARSADRLAFAAAPPEMSREELLTGMTFTLPGPVTIPRGRSMMVPIVNTRVAAEPIRQVSPDQNHRRPEAAVRFTNESSDLLPPGPLTVYEGQRYVGDGAIPLLPARGEAIVTYALDPHLEVLSRSGSPEEELSTLSLAEGILIAERRARLRTTYEVRSLGVDAGGPDTPIVVSHRRRKGWEVIAPADHTLQGEVALVPLRGSSVTVVEEQIREQRYALTDLDQEMLGYFSSNRLIDPTVRRTLQNISSLRSSLEEHRRTRQVQEARREEIFADQQRISTNMAQLERNTSLYREYTRSLTHQEEELRRLRDTLQEARQGEARARDALRDYLQTLGADL</sequence>
<dbReference type="Pfam" id="PF13598">
    <property type="entry name" value="DUF4139"/>
    <property type="match status" value="1"/>
</dbReference>
<dbReference type="AlphaFoldDB" id="A0A1N6QHM8"/>
<feature type="domain" description="DUF4139" evidence="2">
    <location>
        <begin position="215"/>
        <end position="466"/>
    </location>
</feature>
<dbReference type="OrthoDB" id="580912at2"/>
<accession>A0A1N6QHM8</accession>
<evidence type="ECO:0000256" key="1">
    <source>
        <dbReference type="SAM" id="Coils"/>
    </source>
</evidence>
<dbReference type="Proteomes" id="UP000186400">
    <property type="component" value="Unassembled WGS sequence"/>
</dbReference>
<feature type="coiled-coil region" evidence="1">
    <location>
        <begin position="589"/>
        <end position="623"/>
    </location>
</feature>
<proteinExistence type="predicted"/>
<organism evidence="3 4">
    <name type="scientific">Alkalispirochaeta americana</name>
    <dbReference type="NCBI Taxonomy" id="159291"/>
    <lineage>
        <taxon>Bacteria</taxon>
        <taxon>Pseudomonadati</taxon>
        <taxon>Spirochaetota</taxon>
        <taxon>Spirochaetia</taxon>
        <taxon>Spirochaetales</taxon>
        <taxon>Spirochaetaceae</taxon>
        <taxon>Alkalispirochaeta</taxon>
    </lineage>
</organism>
<name>A0A1N6QHM8_9SPIO</name>
<protein>
    <recommendedName>
        <fullName evidence="2">DUF4139 domain-containing protein</fullName>
    </recommendedName>
</protein>
<gene>
    <name evidence="3" type="ORF">SAMN05920897_104177</name>
</gene>
<evidence type="ECO:0000313" key="4">
    <source>
        <dbReference type="Proteomes" id="UP000186400"/>
    </source>
</evidence>
<keyword evidence="4" id="KW-1185">Reference proteome</keyword>
<dbReference type="STRING" id="159291.SAMN05920897_104177"/>
<dbReference type="RefSeq" id="WP_076488127.1">
    <property type="nucleotide sequence ID" value="NZ_FTMS01000004.1"/>
</dbReference>
<evidence type="ECO:0000313" key="3">
    <source>
        <dbReference type="EMBL" id="SIQ16104.1"/>
    </source>
</evidence>
<dbReference type="EMBL" id="FTMS01000004">
    <property type="protein sequence ID" value="SIQ16104.1"/>
    <property type="molecule type" value="Genomic_DNA"/>
</dbReference>